<protein>
    <submittedName>
        <fullName evidence="2">Uncharacterized protein</fullName>
    </submittedName>
</protein>
<evidence type="ECO:0000313" key="2">
    <source>
        <dbReference type="EMBL" id="MBO2442999.1"/>
    </source>
</evidence>
<dbReference type="EMBL" id="JAGEOK010000029">
    <property type="protein sequence ID" value="MBO2442999.1"/>
    <property type="molecule type" value="Genomic_DNA"/>
</dbReference>
<feature type="transmembrane region" description="Helical" evidence="1">
    <location>
        <begin position="7"/>
        <end position="27"/>
    </location>
</feature>
<dbReference type="Proteomes" id="UP000666915">
    <property type="component" value="Unassembled WGS sequence"/>
</dbReference>
<feature type="transmembrane region" description="Helical" evidence="1">
    <location>
        <begin position="163"/>
        <end position="183"/>
    </location>
</feature>
<proteinExistence type="predicted"/>
<keyword evidence="1" id="KW-0472">Membrane</keyword>
<accession>A0ABS3R9T9</accession>
<dbReference type="RefSeq" id="WP_208271313.1">
    <property type="nucleotide sequence ID" value="NZ_BAAAGM010000046.1"/>
</dbReference>
<feature type="transmembrane region" description="Helical" evidence="1">
    <location>
        <begin position="113"/>
        <end position="134"/>
    </location>
</feature>
<organism evidence="2 3">
    <name type="scientific">Actinomadura nitritigenes</name>
    <dbReference type="NCBI Taxonomy" id="134602"/>
    <lineage>
        <taxon>Bacteria</taxon>
        <taxon>Bacillati</taxon>
        <taxon>Actinomycetota</taxon>
        <taxon>Actinomycetes</taxon>
        <taxon>Streptosporangiales</taxon>
        <taxon>Thermomonosporaceae</taxon>
        <taxon>Actinomadura</taxon>
    </lineage>
</organism>
<gene>
    <name evidence="2" type="ORF">J4557_36270</name>
</gene>
<keyword evidence="3" id="KW-1185">Reference proteome</keyword>
<sequence length="208" mass="21604">MDVHTRVIAGGCLVAAPAVQGVSTFFWNDGDQGIAAGALIVVATVFWVTGLAALFRLVEARAPRYAAVAFPLAVYGCVGGAAFGVQALCEELFGVPHDTAVDLLRDHQAAAEAAFWFAGPLFPISVFVLGAVLIRLRLVPLPTAVLLSVGAVLFPLSRVPREVVVAHLADLVLLLPFAHLGVLMARGRLAPARAADAADGPAPVEAVR</sequence>
<feature type="transmembrane region" description="Helical" evidence="1">
    <location>
        <begin position="33"/>
        <end position="55"/>
    </location>
</feature>
<keyword evidence="1" id="KW-0812">Transmembrane</keyword>
<evidence type="ECO:0000256" key="1">
    <source>
        <dbReference type="SAM" id="Phobius"/>
    </source>
</evidence>
<comment type="caution">
    <text evidence="2">The sequence shown here is derived from an EMBL/GenBank/DDBJ whole genome shotgun (WGS) entry which is preliminary data.</text>
</comment>
<reference evidence="2 3" key="1">
    <citation type="submission" date="2021-03" db="EMBL/GenBank/DDBJ databases">
        <authorList>
            <person name="Kanchanasin P."/>
            <person name="Saeng-In P."/>
            <person name="Phongsopitanun W."/>
            <person name="Yuki M."/>
            <person name="Kudo T."/>
            <person name="Ohkuma M."/>
            <person name="Tanasupawat S."/>
        </authorList>
    </citation>
    <scope>NUCLEOTIDE SEQUENCE [LARGE SCALE GENOMIC DNA]</scope>
    <source>
        <strain evidence="2 3">L46</strain>
    </source>
</reference>
<keyword evidence="1" id="KW-1133">Transmembrane helix</keyword>
<feature type="transmembrane region" description="Helical" evidence="1">
    <location>
        <begin position="141"/>
        <end position="157"/>
    </location>
</feature>
<name>A0ABS3R9T9_9ACTN</name>
<evidence type="ECO:0000313" key="3">
    <source>
        <dbReference type="Proteomes" id="UP000666915"/>
    </source>
</evidence>
<feature type="transmembrane region" description="Helical" evidence="1">
    <location>
        <begin position="67"/>
        <end position="88"/>
    </location>
</feature>